<sequence>MDILGIQELGMNRIFLYLGQTVSSRIATMAATYSESLPGIELRGDLVAVLRSDKAERTESNQTTFGRIRGTFPTFQFPVQISTGCPYDPGVSEPTNRTRAWEGKSGWLNVAMNGQKRLSLEEAELLVLMGADSVLQTRNSLKRTGLVQCHVNWTEHCSADTSYKNLGILIECRLPLPACRGNNAVSRPLCRTKLSCFPYLDQKRETWLNYDH</sequence>
<protein>
    <submittedName>
        <fullName evidence="1">Uncharacterized protein</fullName>
    </submittedName>
</protein>
<dbReference type="InParanoid" id="E2BYP8"/>
<dbReference type="AlphaFoldDB" id="E2BYP8"/>
<keyword evidence="2" id="KW-1185">Reference proteome</keyword>
<evidence type="ECO:0000313" key="2">
    <source>
        <dbReference type="Proteomes" id="UP000008237"/>
    </source>
</evidence>
<accession>E2BYP8</accession>
<evidence type="ECO:0000313" key="1">
    <source>
        <dbReference type="EMBL" id="EFN79202.1"/>
    </source>
</evidence>
<organism evidence="2">
    <name type="scientific">Harpegnathos saltator</name>
    <name type="common">Jerdon's jumping ant</name>
    <dbReference type="NCBI Taxonomy" id="610380"/>
    <lineage>
        <taxon>Eukaryota</taxon>
        <taxon>Metazoa</taxon>
        <taxon>Ecdysozoa</taxon>
        <taxon>Arthropoda</taxon>
        <taxon>Hexapoda</taxon>
        <taxon>Insecta</taxon>
        <taxon>Pterygota</taxon>
        <taxon>Neoptera</taxon>
        <taxon>Endopterygota</taxon>
        <taxon>Hymenoptera</taxon>
        <taxon>Apocrita</taxon>
        <taxon>Aculeata</taxon>
        <taxon>Formicoidea</taxon>
        <taxon>Formicidae</taxon>
        <taxon>Ponerinae</taxon>
        <taxon>Ponerini</taxon>
        <taxon>Harpegnathos</taxon>
    </lineage>
</organism>
<reference evidence="1 2" key="1">
    <citation type="journal article" date="2010" name="Science">
        <title>Genomic comparison of the ants Camponotus floridanus and Harpegnathos saltator.</title>
        <authorList>
            <person name="Bonasio R."/>
            <person name="Zhang G."/>
            <person name="Ye C."/>
            <person name="Mutti N.S."/>
            <person name="Fang X."/>
            <person name="Qin N."/>
            <person name="Donahue G."/>
            <person name="Yang P."/>
            <person name="Li Q."/>
            <person name="Li C."/>
            <person name="Zhang P."/>
            <person name="Huang Z."/>
            <person name="Berger S.L."/>
            <person name="Reinberg D."/>
            <person name="Wang J."/>
            <person name="Liebig J."/>
        </authorList>
    </citation>
    <scope>NUCLEOTIDE SEQUENCE [LARGE SCALE GENOMIC DNA]</scope>
    <source>
        <strain evidence="1 2">R22 G/1</strain>
    </source>
</reference>
<dbReference type="Proteomes" id="UP000008237">
    <property type="component" value="Unassembled WGS sequence"/>
</dbReference>
<name>E2BYP8_HARSA</name>
<gene>
    <name evidence="1" type="ORF">EAI_10198</name>
</gene>
<proteinExistence type="predicted"/>
<dbReference type="EMBL" id="GL451499">
    <property type="protein sequence ID" value="EFN79202.1"/>
    <property type="molecule type" value="Genomic_DNA"/>
</dbReference>